<dbReference type="GO" id="GO:0043565">
    <property type="term" value="F:sequence-specific DNA binding"/>
    <property type="evidence" value="ECO:0007669"/>
    <property type="project" value="InterPro"/>
</dbReference>
<dbReference type="Pfam" id="PF12833">
    <property type="entry name" value="HTH_18"/>
    <property type="match status" value="1"/>
</dbReference>
<dbReference type="SUPFAM" id="SSF46689">
    <property type="entry name" value="Homeodomain-like"/>
    <property type="match status" value="2"/>
</dbReference>
<dbReference type="EMBL" id="CP034550">
    <property type="protein sequence ID" value="QFZ20025.1"/>
    <property type="molecule type" value="Genomic_DNA"/>
</dbReference>
<dbReference type="Proteomes" id="UP000325787">
    <property type="component" value="Chromosome"/>
</dbReference>
<evidence type="ECO:0000313" key="5">
    <source>
        <dbReference type="EMBL" id="QFZ20025.1"/>
    </source>
</evidence>
<dbReference type="PROSITE" id="PS01124">
    <property type="entry name" value="HTH_ARAC_FAMILY_2"/>
    <property type="match status" value="1"/>
</dbReference>
<dbReference type="InterPro" id="IPR009057">
    <property type="entry name" value="Homeodomain-like_sf"/>
</dbReference>
<keyword evidence="1" id="KW-0805">Transcription regulation</keyword>
<name>A0A5Q0H273_SACSY</name>
<sequence>MATDQPAASEAPVELTDVDAVEEFLTTAYGTGMRIRGTEDSSLLRYRDTRAGSVTLNTIEQSADLDFRVEPLNKLVVARMSTARVERTCRGAEQRYEVGQVFLGAYPDQPYTARLLPGRFTNCILDLDSLARVAATAPTRRPGPIRFTSLDARSPAAAAHWWATRSYVAALLGDEEMAASPLVVASATRLLAAVTLATFPNTALTDPTIEDRHDASPRTLRRAIAFLDAHAAEDISVADIAAAARVGVRAVQLAFRRHLDTTPMTYLQGIRLDHAHRDLLAADPARTTVSRIAARWGFANHGRFTAAYRAAYGVLPSSTLRGDRPIGTRPR</sequence>
<evidence type="ECO:0000256" key="1">
    <source>
        <dbReference type="ARBA" id="ARBA00023015"/>
    </source>
</evidence>
<dbReference type="Gene3D" id="1.10.10.60">
    <property type="entry name" value="Homeodomain-like"/>
    <property type="match status" value="1"/>
</dbReference>
<organism evidence="5 6">
    <name type="scientific">Saccharothrix syringae</name>
    <name type="common">Nocardiopsis syringae</name>
    <dbReference type="NCBI Taxonomy" id="103733"/>
    <lineage>
        <taxon>Bacteria</taxon>
        <taxon>Bacillati</taxon>
        <taxon>Actinomycetota</taxon>
        <taxon>Actinomycetes</taxon>
        <taxon>Pseudonocardiales</taxon>
        <taxon>Pseudonocardiaceae</taxon>
        <taxon>Saccharothrix</taxon>
    </lineage>
</organism>
<dbReference type="PANTHER" id="PTHR46796:SF12">
    <property type="entry name" value="HTH-TYPE DNA-BINDING TRANSCRIPTIONAL ACTIVATOR EUTR"/>
    <property type="match status" value="1"/>
</dbReference>
<evidence type="ECO:0000256" key="3">
    <source>
        <dbReference type="ARBA" id="ARBA00023163"/>
    </source>
</evidence>
<evidence type="ECO:0000256" key="2">
    <source>
        <dbReference type="ARBA" id="ARBA00023125"/>
    </source>
</evidence>
<dbReference type="PANTHER" id="PTHR46796">
    <property type="entry name" value="HTH-TYPE TRANSCRIPTIONAL ACTIVATOR RHAS-RELATED"/>
    <property type="match status" value="1"/>
</dbReference>
<dbReference type="InterPro" id="IPR018060">
    <property type="entry name" value="HTH_AraC"/>
</dbReference>
<protein>
    <submittedName>
        <fullName evidence="5">AraC family transcriptional regulator</fullName>
    </submittedName>
</protein>
<feature type="domain" description="HTH araC/xylS-type" evidence="4">
    <location>
        <begin position="221"/>
        <end position="322"/>
    </location>
</feature>
<gene>
    <name evidence="5" type="ORF">EKG83_23690</name>
</gene>
<reference evidence="6" key="1">
    <citation type="journal article" date="2021" name="Curr. Microbiol.">
        <title>Complete genome of nocamycin-producing strain Saccharothrix syringae NRRL B-16468 reveals the biosynthetic potential for secondary metabolites.</title>
        <authorList>
            <person name="Mo X."/>
            <person name="Yang S."/>
        </authorList>
    </citation>
    <scope>NUCLEOTIDE SEQUENCE [LARGE SCALE GENOMIC DNA]</scope>
    <source>
        <strain evidence="6">ATCC 51364 / DSM 43886 / JCM 6844 / KCTC 9398 / NBRC 14523 / NRRL B-16468 / INA 2240</strain>
    </source>
</reference>
<dbReference type="RefSeq" id="WP_051765763.1">
    <property type="nucleotide sequence ID" value="NZ_CP034550.1"/>
</dbReference>
<dbReference type="GO" id="GO:0003700">
    <property type="term" value="F:DNA-binding transcription factor activity"/>
    <property type="evidence" value="ECO:0007669"/>
    <property type="project" value="InterPro"/>
</dbReference>
<evidence type="ECO:0000259" key="4">
    <source>
        <dbReference type="PROSITE" id="PS01124"/>
    </source>
</evidence>
<dbReference type="KEGG" id="ssyi:EKG83_23690"/>
<dbReference type="AlphaFoldDB" id="A0A5Q0H273"/>
<keyword evidence="6" id="KW-1185">Reference proteome</keyword>
<dbReference type="InterPro" id="IPR050204">
    <property type="entry name" value="AraC_XylS_family_regulators"/>
</dbReference>
<evidence type="ECO:0000313" key="6">
    <source>
        <dbReference type="Proteomes" id="UP000325787"/>
    </source>
</evidence>
<keyword evidence="2" id="KW-0238">DNA-binding</keyword>
<dbReference type="OrthoDB" id="5464689at2"/>
<dbReference type="InterPro" id="IPR018062">
    <property type="entry name" value="HTH_AraC-typ_CS"/>
</dbReference>
<dbReference type="SMART" id="SM00342">
    <property type="entry name" value="HTH_ARAC"/>
    <property type="match status" value="1"/>
</dbReference>
<dbReference type="PROSITE" id="PS00041">
    <property type="entry name" value="HTH_ARAC_FAMILY_1"/>
    <property type="match status" value="1"/>
</dbReference>
<accession>A0A5Q0H273</accession>
<proteinExistence type="predicted"/>
<keyword evidence="3" id="KW-0804">Transcription</keyword>